<keyword evidence="2" id="KW-1185">Reference proteome</keyword>
<organism evidence="1 2">
    <name type="scientific">Leptolyngbya cf. ectocarpi LEGE 11479</name>
    <dbReference type="NCBI Taxonomy" id="1828722"/>
    <lineage>
        <taxon>Bacteria</taxon>
        <taxon>Bacillati</taxon>
        <taxon>Cyanobacteriota</taxon>
        <taxon>Cyanophyceae</taxon>
        <taxon>Leptolyngbyales</taxon>
        <taxon>Leptolyngbyaceae</taxon>
        <taxon>Leptolyngbya group</taxon>
        <taxon>Leptolyngbya</taxon>
    </lineage>
</organism>
<proteinExistence type="predicted"/>
<name>A0A928WXG7_LEPEC</name>
<accession>A0A928WXG7</accession>
<gene>
    <name evidence="1" type="ORF">IQ260_00600</name>
</gene>
<comment type="caution">
    <text evidence="1">The sequence shown here is derived from an EMBL/GenBank/DDBJ whole genome shotgun (WGS) entry which is preliminary data.</text>
</comment>
<dbReference type="Proteomes" id="UP000615026">
    <property type="component" value="Unassembled WGS sequence"/>
</dbReference>
<dbReference type="AlphaFoldDB" id="A0A928WXG7"/>
<evidence type="ECO:0000313" key="2">
    <source>
        <dbReference type="Proteomes" id="UP000615026"/>
    </source>
</evidence>
<evidence type="ECO:0000313" key="1">
    <source>
        <dbReference type="EMBL" id="MBE9065152.1"/>
    </source>
</evidence>
<sequence length="89" mass="9690">MSEPQNKPKIVQSDTVVRLGKDVTAPDIGQTFMGYQAPQVMGSVMTKQQQLTQWTGSGATCQVLSPGGEWTTGRVKFVMVFTPDEVPTE</sequence>
<dbReference type="RefSeq" id="WP_193989868.1">
    <property type="nucleotide sequence ID" value="NZ_JADEXP010000002.1"/>
</dbReference>
<dbReference type="EMBL" id="JADEXP010000002">
    <property type="protein sequence ID" value="MBE9065152.1"/>
    <property type="molecule type" value="Genomic_DNA"/>
</dbReference>
<reference evidence="1" key="1">
    <citation type="submission" date="2020-10" db="EMBL/GenBank/DDBJ databases">
        <authorList>
            <person name="Castelo-Branco R."/>
            <person name="Eusebio N."/>
            <person name="Adriana R."/>
            <person name="Vieira A."/>
            <person name="Brugerolle De Fraissinette N."/>
            <person name="Rezende De Castro R."/>
            <person name="Schneider M.P."/>
            <person name="Vasconcelos V."/>
            <person name="Leao P.N."/>
        </authorList>
    </citation>
    <scope>NUCLEOTIDE SEQUENCE</scope>
    <source>
        <strain evidence="1">LEGE 11479</strain>
    </source>
</reference>
<protein>
    <submittedName>
        <fullName evidence="1">Uncharacterized protein</fullName>
    </submittedName>
</protein>